<dbReference type="PROSITE" id="PS50082">
    <property type="entry name" value="WD_REPEATS_2"/>
    <property type="match status" value="2"/>
</dbReference>
<proteinExistence type="predicted"/>
<protein>
    <recommendedName>
        <fullName evidence="6">Mitotic checkpoint protein BUB3</fullName>
    </recommendedName>
</protein>
<evidence type="ECO:0000313" key="5">
    <source>
        <dbReference type="Proteomes" id="UP001159427"/>
    </source>
</evidence>
<evidence type="ECO:0000256" key="1">
    <source>
        <dbReference type="ARBA" id="ARBA00022574"/>
    </source>
</evidence>
<comment type="caution">
    <text evidence="4">The sequence shown here is derived from an EMBL/GenBank/DDBJ whole genome shotgun (WGS) entry which is preliminary data.</text>
</comment>
<dbReference type="InterPro" id="IPR036322">
    <property type="entry name" value="WD40_repeat_dom_sf"/>
</dbReference>
<keyword evidence="1 3" id="KW-0853">WD repeat</keyword>
<dbReference type="InterPro" id="IPR020472">
    <property type="entry name" value="WD40_PAC1"/>
</dbReference>
<dbReference type="PROSITE" id="PS50294">
    <property type="entry name" value="WD_REPEATS_REGION"/>
    <property type="match status" value="1"/>
</dbReference>
<name>A0ABN8PIH6_9CNID</name>
<dbReference type="InterPro" id="IPR001680">
    <property type="entry name" value="WD40_rpt"/>
</dbReference>
<reference evidence="4 5" key="1">
    <citation type="submission" date="2022-05" db="EMBL/GenBank/DDBJ databases">
        <authorList>
            <consortium name="Genoscope - CEA"/>
            <person name="William W."/>
        </authorList>
    </citation>
    <scope>NUCLEOTIDE SEQUENCE [LARGE SCALE GENOMIC DNA]</scope>
</reference>
<dbReference type="PANTHER" id="PTHR10971">
    <property type="entry name" value="MRNA EXPORT FACTOR AND BUB3"/>
    <property type="match status" value="1"/>
</dbReference>
<keyword evidence="5" id="KW-1185">Reference proteome</keyword>
<evidence type="ECO:0000256" key="2">
    <source>
        <dbReference type="ARBA" id="ARBA00022737"/>
    </source>
</evidence>
<organism evidence="4 5">
    <name type="scientific">Porites evermanni</name>
    <dbReference type="NCBI Taxonomy" id="104178"/>
    <lineage>
        <taxon>Eukaryota</taxon>
        <taxon>Metazoa</taxon>
        <taxon>Cnidaria</taxon>
        <taxon>Anthozoa</taxon>
        <taxon>Hexacorallia</taxon>
        <taxon>Scleractinia</taxon>
        <taxon>Fungiina</taxon>
        <taxon>Poritidae</taxon>
        <taxon>Porites</taxon>
    </lineage>
</organism>
<dbReference type="EMBL" id="CALNXI010000874">
    <property type="protein sequence ID" value="CAH3144581.1"/>
    <property type="molecule type" value="Genomic_DNA"/>
</dbReference>
<dbReference type="SMART" id="SM00320">
    <property type="entry name" value="WD40"/>
    <property type="match status" value="5"/>
</dbReference>
<feature type="repeat" description="WD" evidence="3">
    <location>
        <begin position="210"/>
        <end position="235"/>
    </location>
</feature>
<dbReference type="PRINTS" id="PR00320">
    <property type="entry name" value="GPROTEINBRPT"/>
</dbReference>
<keyword evidence="2" id="KW-0677">Repeat</keyword>
<dbReference type="Proteomes" id="UP001159427">
    <property type="component" value="Unassembled WGS sequence"/>
</dbReference>
<accession>A0ABN8PIH6</accession>
<evidence type="ECO:0000256" key="3">
    <source>
        <dbReference type="PROSITE-ProRule" id="PRU00221"/>
    </source>
</evidence>
<gene>
    <name evidence="4" type="ORF">PEVE_00043227</name>
</gene>
<dbReference type="InterPro" id="IPR015943">
    <property type="entry name" value="WD40/YVTN_repeat-like_dom_sf"/>
</dbReference>
<dbReference type="Gene3D" id="2.130.10.10">
    <property type="entry name" value="YVTN repeat-like/Quinoprotein amine dehydrogenase"/>
    <property type="match status" value="1"/>
</dbReference>
<dbReference type="SUPFAM" id="SSF50978">
    <property type="entry name" value="WD40 repeat-like"/>
    <property type="match status" value="1"/>
</dbReference>
<dbReference type="Pfam" id="PF00400">
    <property type="entry name" value="WD40"/>
    <property type="match status" value="2"/>
</dbReference>
<evidence type="ECO:0000313" key="4">
    <source>
        <dbReference type="EMBL" id="CAH3144581.1"/>
    </source>
</evidence>
<feature type="repeat" description="WD" evidence="3">
    <location>
        <begin position="65"/>
        <end position="106"/>
    </location>
</feature>
<sequence length="278" mass="31780">MLLIFLFFQQSVRLYDVQNNNMRLKYNHANAVLDCCFQDGVHSYSGGLDSTLKVMDFNTSTEQVVGMHEAPIKCVEFCPAIGVIVTGSWDKNIKLWDPRANQCTGTYQQPEKVYTMATSDERLVVGTAGRRVMVWDLRNMGCVQQRRESSLKYQTRCIRTFPNKQGYVLSSIEGRVAVEYFDPSPEVQKKKYAFKCHRIKEEGMENIYPVNAISFHNVHNTFATGGSDGFVNIWDGFNKKRLCQFHRYPTSIASLSFSNDGSLLAIASSYMYEEDEKE</sequence>
<evidence type="ECO:0008006" key="6">
    <source>
        <dbReference type="Google" id="ProtNLM"/>
    </source>
</evidence>